<dbReference type="GO" id="GO:0004722">
    <property type="term" value="F:protein serine/threonine phosphatase activity"/>
    <property type="evidence" value="ECO:0007669"/>
    <property type="project" value="UniProtKB-EC"/>
</dbReference>
<keyword evidence="4" id="KW-1185">Reference proteome</keyword>
<dbReference type="PROSITE" id="PS00125">
    <property type="entry name" value="SER_THR_PHOSPHATASE"/>
    <property type="match status" value="1"/>
</dbReference>
<feature type="compositionally biased region" description="Acidic residues" evidence="2">
    <location>
        <begin position="21"/>
        <end position="32"/>
    </location>
</feature>
<feature type="compositionally biased region" description="Low complexity" evidence="2">
    <location>
        <begin position="454"/>
        <end position="465"/>
    </location>
</feature>
<dbReference type="SMART" id="SM00156">
    <property type="entry name" value="PP2Ac"/>
    <property type="match status" value="1"/>
</dbReference>
<dbReference type="PANTHER" id="PTHR11668">
    <property type="entry name" value="SERINE/THREONINE PROTEIN PHOSPHATASE"/>
    <property type="match status" value="1"/>
</dbReference>
<dbReference type="Proteomes" id="UP000025227">
    <property type="component" value="Unplaced"/>
</dbReference>
<reference evidence="5" key="1">
    <citation type="submission" date="2020-12" db="UniProtKB">
        <authorList>
            <consortium name="WormBaseParasite"/>
        </authorList>
    </citation>
    <scope>IDENTIFICATION</scope>
    <source>
        <strain evidence="5">MHco3</strain>
    </source>
</reference>
<dbReference type="EC" id="3.1.3.16" evidence="1"/>
<dbReference type="GO" id="GO:0005737">
    <property type="term" value="C:cytoplasm"/>
    <property type="evidence" value="ECO:0007669"/>
    <property type="project" value="TreeGrafter"/>
</dbReference>
<proteinExistence type="inferred from homology"/>
<protein>
    <recommendedName>
        <fullName evidence="1">Serine/threonine-protein phosphatase</fullName>
        <ecNumber evidence="1">3.1.3.16</ecNumber>
    </recommendedName>
</protein>
<feature type="region of interest" description="Disordered" evidence="2">
    <location>
        <begin position="417"/>
        <end position="475"/>
    </location>
</feature>
<dbReference type="AlphaFoldDB" id="A0A7I4YP72"/>
<accession>A0A7I4YP72</accession>
<dbReference type="Gene3D" id="3.60.21.10">
    <property type="match status" value="1"/>
</dbReference>
<evidence type="ECO:0000313" key="5">
    <source>
        <dbReference type="WBParaSite" id="HCON_00119720-00001"/>
    </source>
</evidence>
<dbReference type="SUPFAM" id="SSF56300">
    <property type="entry name" value="Metallo-dependent phosphatases"/>
    <property type="match status" value="1"/>
</dbReference>
<dbReference type="OMA" id="HWIRNDN"/>
<dbReference type="OrthoDB" id="5831000at2759"/>
<organism evidence="4 5">
    <name type="scientific">Haemonchus contortus</name>
    <name type="common">Barber pole worm</name>
    <dbReference type="NCBI Taxonomy" id="6289"/>
    <lineage>
        <taxon>Eukaryota</taxon>
        <taxon>Metazoa</taxon>
        <taxon>Ecdysozoa</taxon>
        <taxon>Nematoda</taxon>
        <taxon>Chromadorea</taxon>
        <taxon>Rhabditida</taxon>
        <taxon>Rhabditina</taxon>
        <taxon>Rhabditomorpha</taxon>
        <taxon>Strongyloidea</taxon>
        <taxon>Trichostrongylidae</taxon>
        <taxon>Haemonchus</taxon>
    </lineage>
</organism>
<sequence length="491" mass="55601">MAAKKVPPDDINSTPAGITDHEDDYEDDDDDESSRSIDSNDIFHDDLVADLLIRILNSPLIDDPHWIRNDNNRNTVAPAFLKFDISFDEVVQLCAKASASFLAQSALLTIEKAELPVHVVADLHGNLPQVLRVFRYCGIPQKETFLFLGDYVDRGVQGIEVITFLFCLKIRYPYQVYLLRGNHEDANTTLNYGFFDECVTRWPSTEQNAPGVKVWRHFLEAFNCMPVAAIIADTIFCAHGGISPFIDKLDDINKIRRPSVVPAYGIGCDLVWSDPALQRDGWVLSHRGISFLFGPKAVEDFCAKHHLDIILRGHQISNEMYKNGYRISFDGRLVTLFSAPNYMNYKNNSCVLTVTKKLQLSFTVFRCRYYQFGKKRKVQNGKDVKKGVAKKGHESEHIADARSSPCNSAENICDSMRSSLNCSTPKTPGKGSKEDQYRRPSLSPMVRRQSSTDSQLEQRSQSQSRTRQRRSSDDVTWSFYGEKVWSASPSK</sequence>
<dbReference type="PANTHER" id="PTHR11668:SF510">
    <property type="entry name" value="SERINE_THREONINE-PROTEIN PHOSPHATASE"/>
    <property type="match status" value="1"/>
</dbReference>
<dbReference type="InterPro" id="IPR029052">
    <property type="entry name" value="Metallo-depent_PP-like"/>
</dbReference>
<evidence type="ECO:0000259" key="3">
    <source>
        <dbReference type="PROSITE" id="PS00125"/>
    </source>
</evidence>
<feature type="compositionally biased region" description="Basic and acidic residues" evidence="2">
    <location>
        <begin position="381"/>
        <end position="400"/>
    </location>
</feature>
<dbReference type="InterPro" id="IPR004843">
    <property type="entry name" value="Calcineurin-like_PHP"/>
</dbReference>
<dbReference type="InterPro" id="IPR050341">
    <property type="entry name" value="PP1_catalytic_subunit"/>
</dbReference>
<feature type="compositionally biased region" description="Polar residues" evidence="2">
    <location>
        <begin position="417"/>
        <end position="426"/>
    </location>
</feature>
<feature type="region of interest" description="Disordered" evidence="2">
    <location>
        <begin position="381"/>
        <end position="405"/>
    </location>
</feature>
<name>A0A7I4YP72_HAECO</name>
<dbReference type="InterPro" id="IPR006186">
    <property type="entry name" value="Ser/Thr-sp_prot-phosphatase"/>
</dbReference>
<evidence type="ECO:0000256" key="2">
    <source>
        <dbReference type="SAM" id="MobiDB-lite"/>
    </source>
</evidence>
<evidence type="ECO:0000313" key="4">
    <source>
        <dbReference type="Proteomes" id="UP000025227"/>
    </source>
</evidence>
<feature type="domain" description="Serine/threonine specific protein phosphatases" evidence="3">
    <location>
        <begin position="179"/>
        <end position="184"/>
    </location>
</feature>
<comment type="catalytic activity">
    <reaction evidence="1">
        <text>O-phospho-L-threonyl-[protein] + H2O = L-threonyl-[protein] + phosphate</text>
        <dbReference type="Rhea" id="RHEA:47004"/>
        <dbReference type="Rhea" id="RHEA-COMP:11060"/>
        <dbReference type="Rhea" id="RHEA-COMP:11605"/>
        <dbReference type="ChEBI" id="CHEBI:15377"/>
        <dbReference type="ChEBI" id="CHEBI:30013"/>
        <dbReference type="ChEBI" id="CHEBI:43474"/>
        <dbReference type="ChEBI" id="CHEBI:61977"/>
        <dbReference type="EC" id="3.1.3.16"/>
    </reaction>
</comment>
<dbReference type="WBParaSite" id="HCON_00119720-00001">
    <property type="protein sequence ID" value="HCON_00119720-00001"/>
    <property type="gene ID" value="HCON_00119720"/>
</dbReference>
<keyword evidence="1" id="KW-0378">Hydrolase</keyword>
<dbReference type="PRINTS" id="PR00114">
    <property type="entry name" value="STPHPHTASE"/>
</dbReference>
<dbReference type="GO" id="GO:0005634">
    <property type="term" value="C:nucleus"/>
    <property type="evidence" value="ECO:0007669"/>
    <property type="project" value="TreeGrafter"/>
</dbReference>
<comment type="similarity">
    <text evidence="1">Belongs to the PPP phosphatase family.</text>
</comment>
<feature type="region of interest" description="Disordered" evidence="2">
    <location>
        <begin position="1"/>
        <end position="38"/>
    </location>
</feature>
<evidence type="ECO:0000256" key="1">
    <source>
        <dbReference type="RuleBase" id="RU004273"/>
    </source>
</evidence>
<dbReference type="Pfam" id="PF00149">
    <property type="entry name" value="Metallophos"/>
    <property type="match status" value="1"/>
</dbReference>